<dbReference type="OrthoDB" id="3377919at2"/>
<dbReference type="RefSeq" id="WP_136532401.1">
    <property type="nucleotide sequence ID" value="NZ_STGX01000027.1"/>
</dbReference>
<organism evidence="2 3">
    <name type="scientific">Glycomyces paridis</name>
    <dbReference type="NCBI Taxonomy" id="2126555"/>
    <lineage>
        <taxon>Bacteria</taxon>
        <taxon>Bacillati</taxon>
        <taxon>Actinomycetota</taxon>
        <taxon>Actinomycetes</taxon>
        <taxon>Glycomycetales</taxon>
        <taxon>Glycomycetaceae</taxon>
        <taxon>Glycomyces</taxon>
    </lineage>
</organism>
<comment type="caution">
    <text evidence="2">The sequence shown here is derived from an EMBL/GenBank/DDBJ whole genome shotgun (WGS) entry which is preliminary data.</text>
</comment>
<evidence type="ECO:0000313" key="2">
    <source>
        <dbReference type="EMBL" id="THV21672.1"/>
    </source>
</evidence>
<gene>
    <name evidence="2" type="ORF">E9998_24630</name>
</gene>
<name>A0A4S8NZ54_9ACTN</name>
<proteinExistence type="predicted"/>
<sequence>MSNPIQRGEDLPRRLFQRSPQPKDNTRIVYQVRGGSLTSPDHALSTGQWWRNRPEAYWYVHLGGNRESFSCGLRSEEPSLRFRATVRYSWAVTDPVAAVGENMNDIAAECRDFLTELMESATELHSPEAPDRAERDLRWKVQDGLRMVRRCVEISGVSVSLDHPAEIDAEMKRMATGSVRIRAANVELEYWEEVLKSKDRARILAALATAEPQVAQVLERAWAKDDEKAQRELDNLLQMMREGLGGRGDQQAVFDLYLEHQRTMLGPAVEKPEPGERRRITRGRTLRELPQGDGEG</sequence>
<dbReference type="AlphaFoldDB" id="A0A4S8NZ54"/>
<feature type="region of interest" description="Disordered" evidence="1">
    <location>
        <begin position="1"/>
        <end position="20"/>
    </location>
</feature>
<evidence type="ECO:0000313" key="3">
    <source>
        <dbReference type="Proteomes" id="UP000305792"/>
    </source>
</evidence>
<dbReference type="Proteomes" id="UP000305792">
    <property type="component" value="Unassembled WGS sequence"/>
</dbReference>
<evidence type="ECO:0000256" key="1">
    <source>
        <dbReference type="SAM" id="MobiDB-lite"/>
    </source>
</evidence>
<dbReference type="EMBL" id="STGX01000027">
    <property type="protein sequence ID" value="THV21672.1"/>
    <property type="molecule type" value="Genomic_DNA"/>
</dbReference>
<keyword evidence="3" id="KW-1185">Reference proteome</keyword>
<reference evidence="2 3" key="1">
    <citation type="journal article" date="2018" name="Int. J. Syst. Evol. Microbiol.">
        <title>Glycomyces paridis sp. nov., isolated from the medicinal plant Paris polyphylla.</title>
        <authorList>
            <person name="Fang X.M."/>
            <person name="Bai J.L."/>
            <person name="Su J."/>
            <person name="Zhao L.L."/>
            <person name="Liu H.Y."/>
            <person name="Ma B.P."/>
            <person name="Zhang Y.Q."/>
            <person name="Yu L.Y."/>
        </authorList>
    </citation>
    <scope>NUCLEOTIDE SEQUENCE [LARGE SCALE GENOMIC DNA]</scope>
    <source>
        <strain evidence="2 3">CPCC 204357</strain>
    </source>
</reference>
<protein>
    <submittedName>
        <fullName evidence="2">Uncharacterized protein</fullName>
    </submittedName>
</protein>
<feature type="region of interest" description="Disordered" evidence="1">
    <location>
        <begin position="268"/>
        <end position="296"/>
    </location>
</feature>
<accession>A0A4S8NZ54</accession>